<reference evidence="1 2" key="1">
    <citation type="submission" date="2018-09" db="EMBL/GenBank/DDBJ databases">
        <title>Zymobacter palmae IAM14233 (=T109) whole genome analysis.</title>
        <authorList>
            <person name="Yanase H."/>
        </authorList>
    </citation>
    <scope>NUCLEOTIDE SEQUENCE [LARGE SCALE GENOMIC DNA]</scope>
    <source>
        <strain evidence="1 2">IAM14233</strain>
    </source>
</reference>
<dbReference type="Proteomes" id="UP000267342">
    <property type="component" value="Chromosome"/>
</dbReference>
<dbReference type="AlphaFoldDB" id="A0A348HDQ0"/>
<organism evidence="1 2">
    <name type="scientific">Zymobacter palmae</name>
    <dbReference type="NCBI Taxonomy" id="33074"/>
    <lineage>
        <taxon>Bacteria</taxon>
        <taxon>Pseudomonadati</taxon>
        <taxon>Pseudomonadota</taxon>
        <taxon>Gammaproteobacteria</taxon>
        <taxon>Oceanospirillales</taxon>
        <taxon>Halomonadaceae</taxon>
        <taxon>Zymobacter group</taxon>
        <taxon>Zymobacter</taxon>
    </lineage>
</organism>
<dbReference type="EMBL" id="AP018933">
    <property type="protein sequence ID" value="BBG29752.1"/>
    <property type="molecule type" value="Genomic_DNA"/>
</dbReference>
<protein>
    <submittedName>
        <fullName evidence="1">Uncharacterized protein</fullName>
    </submittedName>
</protein>
<evidence type="ECO:0000313" key="2">
    <source>
        <dbReference type="Proteomes" id="UP000267342"/>
    </source>
</evidence>
<accession>A0A348HDQ0</accession>
<proteinExistence type="predicted"/>
<dbReference type="KEGG" id="zpl:ZBT109_0983"/>
<evidence type="ECO:0000313" key="1">
    <source>
        <dbReference type="EMBL" id="BBG29752.1"/>
    </source>
</evidence>
<keyword evidence="2" id="KW-1185">Reference proteome</keyword>
<name>A0A348HDQ0_9GAMM</name>
<sequence>MLDERVKQTHIDLAQFCAQCMLYFIRNEMKASAKRGKSEFFL</sequence>
<gene>
    <name evidence="1" type="ORF">ZBT109_0983</name>
</gene>